<dbReference type="EMBL" id="CAKOFQ010006778">
    <property type="protein sequence ID" value="CAH1970777.1"/>
    <property type="molecule type" value="Genomic_DNA"/>
</dbReference>
<gene>
    <name evidence="2" type="ORF">ACAOBT_LOCUS9099</name>
</gene>
<dbReference type="Proteomes" id="UP001152888">
    <property type="component" value="Unassembled WGS sequence"/>
</dbReference>
<keyword evidence="3" id="KW-1185">Reference proteome</keyword>
<feature type="compositionally biased region" description="Basic and acidic residues" evidence="1">
    <location>
        <begin position="1"/>
        <end position="18"/>
    </location>
</feature>
<sequence>MLIDLRNNDLKMEVHMSSESESEDPFAGYDSDKDKEYFPSESDSNENEDPAFESGEKLVLVSQIPRTRYDVHNTIENLNRDVCGVPPNNNVLTVTPVEVEHYRITDSNDIERVQVEAECEFDKKVQKRRARKRERNPSACSLNVHKEKRNRGESYVSSRKKVMPARSIKNLKDCSVQCRNKCSTYITEDQRKEIFEGYYKLTKEEKKITAEKDRCDVCEFVKLNEMEETQLDEQTKINYEKHMLEKKTCRQERNSDRDCKENAVLCFDLQNVLTCPKAEVVMDLTTLAHDLSKKLDYPSEG</sequence>
<accession>A0A9P0KC65</accession>
<evidence type="ECO:0000256" key="1">
    <source>
        <dbReference type="SAM" id="MobiDB-lite"/>
    </source>
</evidence>
<protein>
    <submittedName>
        <fullName evidence="2">Uncharacterized protein</fullName>
    </submittedName>
</protein>
<proteinExistence type="predicted"/>
<dbReference type="AlphaFoldDB" id="A0A9P0KC65"/>
<name>A0A9P0KC65_ACAOB</name>
<evidence type="ECO:0000313" key="2">
    <source>
        <dbReference type="EMBL" id="CAH1970777.1"/>
    </source>
</evidence>
<dbReference type="OrthoDB" id="6783438at2759"/>
<organism evidence="2 3">
    <name type="scientific">Acanthoscelides obtectus</name>
    <name type="common">Bean weevil</name>
    <name type="synonym">Bruchus obtectus</name>
    <dbReference type="NCBI Taxonomy" id="200917"/>
    <lineage>
        <taxon>Eukaryota</taxon>
        <taxon>Metazoa</taxon>
        <taxon>Ecdysozoa</taxon>
        <taxon>Arthropoda</taxon>
        <taxon>Hexapoda</taxon>
        <taxon>Insecta</taxon>
        <taxon>Pterygota</taxon>
        <taxon>Neoptera</taxon>
        <taxon>Endopterygota</taxon>
        <taxon>Coleoptera</taxon>
        <taxon>Polyphaga</taxon>
        <taxon>Cucujiformia</taxon>
        <taxon>Chrysomeloidea</taxon>
        <taxon>Chrysomelidae</taxon>
        <taxon>Bruchinae</taxon>
        <taxon>Bruchini</taxon>
        <taxon>Acanthoscelides</taxon>
    </lineage>
</organism>
<dbReference type="PANTHER" id="PTHR10773">
    <property type="entry name" value="DNA-DIRECTED RNA POLYMERASES I, II, AND III SUBUNIT RPABC2"/>
    <property type="match status" value="1"/>
</dbReference>
<evidence type="ECO:0000313" key="3">
    <source>
        <dbReference type="Proteomes" id="UP001152888"/>
    </source>
</evidence>
<feature type="region of interest" description="Disordered" evidence="1">
    <location>
        <begin position="1"/>
        <end position="56"/>
    </location>
</feature>
<dbReference type="PANTHER" id="PTHR10773:SF19">
    <property type="match status" value="1"/>
</dbReference>
<comment type="caution">
    <text evidence="2">The sequence shown here is derived from an EMBL/GenBank/DDBJ whole genome shotgun (WGS) entry which is preliminary data.</text>
</comment>
<reference evidence="2" key="1">
    <citation type="submission" date="2022-03" db="EMBL/GenBank/DDBJ databases">
        <authorList>
            <person name="Sayadi A."/>
        </authorList>
    </citation>
    <scope>NUCLEOTIDE SEQUENCE</scope>
</reference>